<dbReference type="AlphaFoldDB" id="A0A150GJ91"/>
<proteinExistence type="predicted"/>
<reference evidence="2" key="1">
    <citation type="journal article" date="2016" name="Nat. Commun.">
        <title>The Gonium pectorale genome demonstrates co-option of cell cycle regulation during the evolution of multicellularity.</title>
        <authorList>
            <person name="Hanschen E.R."/>
            <person name="Marriage T.N."/>
            <person name="Ferris P.J."/>
            <person name="Hamaji T."/>
            <person name="Toyoda A."/>
            <person name="Fujiyama A."/>
            <person name="Neme R."/>
            <person name="Noguchi H."/>
            <person name="Minakuchi Y."/>
            <person name="Suzuki M."/>
            <person name="Kawai-Toyooka H."/>
            <person name="Smith D.R."/>
            <person name="Sparks H."/>
            <person name="Anderson J."/>
            <person name="Bakaric R."/>
            <person name="Luria V."/>
            <person name="Karger A."/>
            <person name="Kirschner M.W."/>
            <person name="Durand P.M."/>
            <person name="Michod R.E."/>
            <person name="Nozaki H."/>
            <person name="Olson B.J."/>
        </authorList>
    </citation>
    <scope>NUCLEOTIDE SEQUENCE [LARGE SCALE GENOMIC DNA]</scope>
    <source>
        <strain evidence="2">NIES-2863</strain>
    </source>
</reference>
<sequence>MKEQMADPGVHGTGDASRVWLPELVQRVAAFLPANVVACTLRLVDKATAALFRSPEHTVVLLSQPVPDAAFAQRWGRPEKLRALTLSQRQKLLRLTARSGSLHKLQTLVAMPDYFPPLCKDVFSAAASAGHLHACEWLLERSCPWGGEVLSAATRAGHQHVCSWLLAKGCPWSDTAPAQAAHGGHLALAEWLAQQRPGEVDAHALLVGAAEGCELPTLQRLHSHPTADWRAKVEWLQGRGYDWEAYSLRCLLPRPDWRERAAWLLERGFPLGGLQGLARIAAGAGDTDALSHLLSLGVRLTHGAASEAFLGALRGGHLSAAEAVYPFLETVNTAAAVTDAARSGQPRALEWVLERVGPEAVLTPATFRCATEACGLEAMAWLREHGCPWDASAIKAAAECGSQEKLEWLMSRGCPVKDDGEPFVFACSNGDVATLRCLQRLGCTWRPDADVFTRAVRIMAFESRPCAEAALIWLLEQGCRVDWDGGAAVAVRYWEGLRPDLDSVVER</sequence>
<accession>A0A150GJ91</accession>
<protein>
    <submittedName>
        <fullName evidence="1">Uncharacterized protein</fullName>
    </submittedName>
</protein>
<dbReference type="GO" id="GO:0016020">
    <property type="term" value="C:membrane"/>
    <property type="evidence" value="ECO:0007669"/>
    <property type="project" value="TreeGrafter"/>
</dbReference>
<evidence type="ECO:0000313" key="2">
    <source>
        <dbReference type="Proteomes" id="UP000075714"/>
    </source>
</evidence>
<dbReference type="PANTHER" id="PTHR12393:SF6">
    <property type="entry name" value="SPHINGOMYELIN PHOSPHODIESTERASE 2"/>
    <property type="match status" value="1"/>
</dbReference>
<dbReference type="SUPFAM" id="SSF48403">
    <property type="entry name" value="Ankyrin repeat"/>
    <property type="match status" value="1"/>
</dbReference>
<dbReference type="GO" id="GO:0005783">
    <property type="term" value="C:endoplasmic reticulum"/>
    <property type="evidence" value="ECO:0007669"/>
    <property type="project" value="TreeGrafter"/>
</dbReference>
<dbReference type="GO" id="GO:0071944">
    <property type="term" value="C:cell periphery"/>
    <property type="evidence" value="ECO:0007669"/>
    <property type="project" value="TreeGrafter"/>
</dbReference>
<dbReference type="OrthoDB" id="546617at2759"/>
<name>A0A150GJ91_GONPE</name>
<dbReference type="Proteomes" id="UP000075714">
    <property type="component" value="Unassembled WGS sequence"/>
</dbReference>
<keyword evidence="2" id="KW-1185">Reference proteome</keyword>
<dbReference type="InterPro" id="IPR036770">
    <property type="entry name" value="Ankyrin_rpt-contain_sf"/>
</dbReference>
<comment type="caution">
    <text evidence="1">The sequence shown here is derived from an EMBL/GenBank/DDBJ whole genome shotgun (WGS) entry which is preliminary data.</text>
</comment>
<organism evidence="1 2">
    <name type="scientific">Gonium pectorale</name>
    <name type="common">Green alga</name>
    <dbReference type="NCBI Taxonomy" id="33097"/>
    <lineage>
        <taxon>Eukaryota</taxon>
        <taxon>Viridiplantae</taxon>
        <taxon>Chlorophyta</taxon>
        <taxon>core chlorophytes</taxon>
        <taxon>Chlorophyceae</taxon>
        <taxon>CS clade</taxon>
        <taxon>Chlamydomonadales</taxon>
        <taxon>Volvocaceae</taxon>
        <taxon>Gonium</taxon>
    </lineage>
</organism>
<dbReference type="PANTHER" id="PTHR12393">
    <property type="entry name" value="SPHINGOMYELIN PHOSPHODIESTERASE RELATED"/>
    <property type="match status" value="1"/>
</dbReference>
<dbReference type="GO" id="GO:0030149">
    <property type="term" value="P:sphingolipid catabolic process"/>
    <property type="evidence" value="ECO:0007669"/>
    <property type="project" value="TreeGrafter"/>
</dbReference>
<dbReference type="GO" id="GO:0004620">
    <property type="term" value="F:phospholipase activity"/>
    <property type="evidence" value="ECO:0007669"/>
    <property type="project" value="TreeGrafter"/>
</dbReference>
<evidence type="ECO:0000313" key="1">
    <source>
        <dbReference type="EMBL" id="KXZ49866.1"/>
    </source>
</evidence>
<dbReference type="EMBL" id="LSYV01000020">
    <property type="protein sequence ID" value="KXZ49866.1"/>
    <property type="molecule type" value="Genomic_DNA"/>
</dbReference>
<gene>
    <name evidence="1" type="ORF">GPECTOR_19g317</name>
</gene>
<dbReference type="GO" id="GO:0046513">
    <property type="term" value="P:ceramide biosynthetic process"/>
    <property type="evidence" value="ECO:0007669"/>
    <property type="project" value="TreeGrafter"/>
</dbReference>
<dbReference type="Gene3D" id="1.25.40.20">
    <property type="entry name" value="Ankyrin repeat-containing domain"/>
    <property type="match status" value="2"/>
</dbReference>